<evidence type="ECO:0000313" key="3">
    <source>
        <dbReference type="Proteomes" id="UP000235653"/>
    </source>
</evidence>
<name>A0A2P5P895_9CHLR</name>
<feature type="domain" description="Inner membrane protein YgaP-like transmembrane" evidence="1">
    <location>
        <begin position="4"/>
        <end position="67"/>
    </location>
</feature>
<sequence>MKLKQNLGPTDGLIRAVLGIGLFVIANFVVEGVADGILELLGAILILTAVIGYSPVYALFKISTRKPDQS</sequence>
<evidence type="ECO:0000313" key="2">
    <source>
        <dbReference type="EMBL" id="PPD58522.1"/>
    </source>
</evidence>
<dbReference type="RefSeq" id="WP_102330006.1">
    <property type="nucleotide sequence ID" value="NZ_CP058566.2"/>
</dbReference>
<dbReference type="AlphaFoldDB" id="A0A2P5P895"/>
<dbReference type="Pfam" id="PF11127">
    <property type="entry name" value="YgaP-like_TM"/>
    <property type="match status" value="1"/>
</dbReference>
<dbReference type="EMBL" id="JQAN02000006">
    <property type="protein sequence ID" value="PPD58522.1"/>
    <property type="molecule type" value="Genomic_DNA"/>
</dbReference>
<keyword evidence="3" id="KW-1185">Reference proteome</keyword>
<evidence type="ECO:0000259" key="1">
    <source>
        <dbReference type="Pfam" id="PF11127"/>
    </source>
</evidence>
<organism evidence="2 3">
    <name type="scientific">Dehalogenimonas etheniformans</name>
    <dbReference type="NCBI Taxonomy" id="1536648"/>
    <lineage>
        <taxon>Bacteria</taxon>
        <taxon>Bacillati</taxon>
        <taxon>Chloroflexota</taxon>
        <taxon>Dehalococcoidia</taxon>
        <taxon>Dehalococcoidales</taxon>
        <taxon>Dehalococcoidaceae</taxon>
        <taxon>Dehalogenimonas</taxon>
    </lineage>
</organism>
<protein>
    <submittedName>
        <fullName evidence="2">DUF2892 domain-containing protein</fullName>
    </submittedName>
</protein>
<dbReference type="OrthoDB" id="38073at200795"/>
<dbReference type="InterPro" id="IPR021309">
    <property type="entry name" value="YgaP-like_TM"/>
</dbReference>
<proteinExistence type="predicted"/>
<gene>
    <name evidence="2" type="ORF">JP09_001155</name>
</gene>
<accession>A0A2P5P895</accession>
<comment type="caution">
    <text evidence="2">The sequence shown here is derived from an EMBL/GenBank/DDBJ whole genome shotgun (WGS) entry which is preliminary data.</text>
</comment>
<reference evidence="2 3" key="1">
    <citation type="journal article" date="2017" name="ISME J.">
        <title>Grape pomace compost harbors organohalide-respiring Dehalogenimonas species with novel reductive dehalogenase genes.</title>
        <authorList>
            <person name="Yang Y."/>
            <person name="Higgins S.A."/>
            <person name="Yan J."/>
            <person name="Simsir B."/>
            <person name="Chourey K."/>
            <person name="Iyer R."/>
            <person name="Hettich R.L."/>
            <person name="Baldwin B."/>
            <person name="Ogles D.M."/>
            <person name="Loffler F.E."/>
        </authorList>
    </citation>
    <scope>NUCLEOTIDE SEQUENCE [LARGE SCALE GENOMIC DNA]</scope>
    <source>
        <strain evidence="2 3">GP</strain>
    </source>
</reference>
<dbReference type="Proteomes" id="UP000235653">
    <property type="component" value="Unassembled WGS sequence"/>
</dbReference>